<dbReference type="PROSITE" id="PS50104">
    <property type="entry name" value="TIR"/>
    <property type="match status" value="1"/>
</dbReference>
<dbReference type="AlphaFoldDB" id="A0A1I0ZZG0"/>
<dbReference type="InterPro" id="IPR042342">
    <property type="entry name" value="TTC22"/>
</dbReference>
<dbReference type="OrthoDB" id="1688888at2"/>
<proteinExistence type="predicted"/>
<dbReference type="InterPro" id="IPR029035">
    <property type="entry name" value="DHS-like_NAD/FAD-binding_dom"/>
</dbReference>
<evidence type="ECO:0000313" key="3">
    <source>
        <dbReference type="Proteomes" id="UP000199604"/>
    </source>
</evidence>
<name>A0A1I0ZZG0_9FLAO</name>
<dbReference type="SUPFAM" id="SSF52467">
    <property type="entry name" value="DHS-like NAD/FAD-binding domain"/>
    <property type="match status" value="1"/>
</dbReference>
<dbReference type="SMART" id="SM00255">
    <property type="entry name" value="TIR"/>
    <property type="match status" value="1"/>
</dbReference>
<evidence type="ECO:0000259" key="1">
    <source>
        <dbReference type="PROSITE" id="PS50104"/>
    </source>
</evidence>
<dbReference type="Proteomes" id="UP000199604">
    <property type="component" value="Unassembled WGS sequence"/>
</dbReference>
<organism evidence="2 3">
    <name type="scientific">Flavobacterium swingsii</name>
    <dbReference type="NCBI Taxonomy" id="498292"/>
    <lineage>
        <taxon>Bacteria</taxon>
        <taxon>Pseudomonadati</taxon>
        <taxon>Bacteroidota</taxon>
        <taxon>Flavobacteriia</taxon>
        <taxon>Flavobacteriales</taxon>
        <taxon>Flavobacteriaceae</taxon>
        <taxon>Flavobacterium</taxon>
    </lineage>
</organism>
<dbReference type="Pfam" id="PF13676">
    <property type="entry name" value="TIR_2"/>
    <property type="match status" value="1"/>
</dbReference>
<dbReference type="Gene3D" id="3.40.50.10140">
    <property type="entry name" value="Toll/interleukin-1 receptor homology (TIR) domain"/>
    <property type="match status" value="1"/>
</dbReference>
<keyword evidence="3" id="KW-1185">Reference proteome</keyword>
<sequence length="453" mass="52612">MAKVFISHSTQDKKFVRFLASKLNEDGIQTWIDDKELAIGDNIAEKINYTISKIDYFIIVLSKSSVNSKWVNFELSATRLNEISKNQNIILPILIEDCEIPYSLSNRLFLDFRYSFDDSYQKLLNALNSNSTKNYQETDRAIDKFEPHSYEFQIKNLQEEYDNGNLTLFCGAGISYDAGIPTWNTLLKSLLKAVYDGNHDIPDIDTRLANLFQKRINVSPLILAQYLKTLLGKKFTSTVRDTLYKECNDLSKTVDSISELSRQKRNRKPLKAIITFNFDDLIEEKLTKDKIDHKSIFSEGERFKDVEIPIYHPHGFLPRRKVLNNKNEIVFSEDAYHSQFIDAFSWGNLVQLNHLNNSTCLFIGISLTDPNMRRLLDVSIRKNGKAEKNHYIIKKRYKIEELYPENEKIKIVDKKVIPVLESIEEQDANNLGFNVIWINDFKEIPQILLEIGK</sequence>
<dbReference type="Pfam" id="PF13289">
    <property type="entry name" value="SIR2_2"/>
    <property type="match status" value="1"/>
</dbReference>
<feature type="domain" description="TIR" evidence="1">
    <location>
        <begin position="1"/>
        <end position="127"/>
    </location>
</feature>
<dbReference type="EMBL" id="FOJT01000007">
    <property type="protein sequence ID" value="SFB31125.1"/>
    <property type="molecule type" value="Genomic_DNA"/>
</dbReference>
<gene>
    <name evidence="2" type="ORF">SAMN05660845_2534</name>
</gene>
<dbReference type="Gene3D" id="3.40.50.1220">
    <property type="entry name" value="TPP-binding domain"/>
    <property type="match status" value="1"/>
</dbReference>
<dbReference type="GO" id="GO:0007165">
    <property type="term" value="P:signal transduction"/>
    <property type="evidence" value="ECO:0007669"/>
    <property type="project" value="InterPro"/>
</dbReference>
<dbReference type="InterPro" id="IPR000157">
    <property type="entry name" value="TIR_dom"/>
</dbReference>
<evidence type="ECO:0000313" key="2">
    <source>
        <dbReference type="EMBL" id="SFB31125.1"/>
    </source>
</evidence>
<dbReference type="InterPro" id="IPR035897">
    <property type="entry name" value="Toll_tir_struct_dom_sf"/>
</dbReference>
<dbReference type="PANTHER" id="PTHR16253">
    <property type="entry name" value="TETRATRICOPEPTIDE REPEAT PROTEIN 22"/>
    <property type="match status" value="1"/>
</dbReference>
<accession>A0A1I0ZZG0</accession>
<reference evidence="3" key="1">
    <citation type="submission" date="2016-10" db="EMBL/GenBank/DDBJ databases">
        <authorList>
            <person name="Varghese N."/>
            <person name="Submissions S."/>
        </authorList>
    </citation>
    <scope>NUCLEOTIDE SEQUENCE [LARGE SCALE GENOMIC DNA]</scope>
    <source>
        <strain evidence="3">DSM 21789</strain>
    </source>
</reference>
<dbReference type="PANTHER" id="PTHR16253:SF0">
    <property type="entry name" value="TETRATRICOPEPTIDE REPEAT PROTEIN 22"/>
    <property type="match status" value="1"/>
</dbReference>
<dbReference type="RefSeq" id="WP_091477736.1">
    <property type="nucleotide sequence ID" value="NZ_FOJT01000007.1"/>
</dbReference>
<protein>
    <submittedName>
        <fullName evidence="2">SIR2-like domain-containing protein</fullName>
    </submittedName>
</protein>
<dbReference type="SUPFAM" id="SSF52200">
    <property type="entry name" value="Toll/Interleukin receptor TIR domain"/>
    <property type="match status" value="1"/>
</dbReference>